<comment type="subcellular location">
    <subcellularLocation>
        <location evidence="1 10">Cytoplasm</location>
    </subcellularLocation>
</comment>
<evidence type="ECO:0000256" key="6">
    <source>
        <dbReference type="ARBA" id="ARBA00022741"/>
    </source>
</evidence>
<feature type="short sequence motif" description="'KMSKS' region" evidence="10">
    <location>
        <begin position="248"/>
        <end position="252"/>
    </location>
</feature>
<dbReference type="InterPro" id="IPR020751">
    <property type="entry name" value="aa-tRNA-synth_I_codon-bd_sub2"/>
</dbReference>
<dbReference type="RefSeq" id="WP_026850436.1">
    <property type="nucleotide sequence ID" value="NZ_CP011454.1"/>
</dbReference>
<dbReference type="STRING" id="1379270.GEMMAAP_07175"/>
<evidence type="ECO:0000256" key="3">
    <source>
        <dbReference type="ARBA" id="ARBA00011245"/>
    </source>
</evidence>
<dbReference type="Gene3D" id="3.40.50.620">
    <property type="entry name" value="HUPs"/>
    <property type="match status" value="1"/>
</dbReference>
<dbReference type="HAMAP" id="MF_00022">
    <property type="entry name" value="Glu_tRNA_synth_type1"/>
    <property type="match status" value="1"/>
</dbReference>
<keyword evidence="8 10" id="KW-0648">Protein biosynthesis</keyword>
<evidence type="ECO:0000313" key="13">
    <source>
        <dbReference type="EMBL" id="AMW04684.1"/>
    </source>
</evidence>
<comment type="subunit">
    <text evidence="3 10">Monomer.</text>
</comment>
<feature type="domain" description="Aminoacyl-tRNA synthetase class I anticodon-binding" evidence="12">
    <location>
        <begin position="339"/>
        <end position="478"/>
    </location>
</feature>
<comment type="caution">
    <text evidence="10">Lacks conserved residue(s) required for the propagation of feature annotation.</text>
</comment>
<keyword evidence="6 10" id="KW-0547">Nucleotide-binding</keyword>
<dbReference type="AlphaFoldDB" id="A0A143BJS6"/>
<dbReference type="eggNOG" id="COG0008">
    <property type="taxonomic scope" value="Bacteria"/>
</dbReference>
<dbReference type="Pfam" id="PF00749">
    <property type="entry name" value="tRNA-synt_1c"/>
    <property type="match status" value="1"/>
</dbReference>
<dbReference type="CDD" id="cd00808">
    <property type="entry name" value="GluRS_core"/>
    <property type="match status" value="1"/>
</dbReference>
<dbReference type="FunFam" id="3.40.50.620:FF:000007">
    <property type="entry name" value="Glutamate--tRNA ligase"/>
    <property type="match status" value="1"/>
</dbReference>
<name>A0A143BJS6_9BACT</name>
<dbReference type="PRINTS" id="PR00987">
    <property type="entry name" value="TRNASYNTHGLU"/>
</dbReference>
<accession>A0A143BJS6</accession>
<dbReference type="InterPro" id="IPR000924">
    <property type="entry name" value="Glu/Gln-tRNA-synth"/>
</dbReference>
<dbReference type="GO" id="GO:0000049">
    <property type="term" value="F:tRNA binding"/>
    <property type="evidence" value="ECO:0007669"/>
    <property type="project" value="InterPro"/>
</dbReference>
<dbReference type="InterPro" id="IPR008925">
    <property type="entry name" value="aa_tRNA-synth_I_cd-bd_sf"/>
</dbReference>
<feature type="binding site" evidence="10">
    <location>
        <position position="251"/>
    </location>
    <ligand>
        <name>ATP</name>
        <dbReference type="ChEBI" id="CHEBI:30616"/>
    </ligand>
</feature>
<keyword evidence="5 10" id="KW-0436">Ligase</keyword>
<dbReference type="InterPro" id="IPR049940">
    <property type="entry name" value="GluQ/Sye"/>
</dbReference>
<comment type="similarity">
    <text evidence="2 10">Belongs to the class-I aminoacyl-tRNA synthetase family. Glutamate--tRNA ligase type 1 subfamily.</text>
</comment>
<dbReference type="InterPro" id="IPR033910">
    <property type="entry name" value="GluRS_core"/>
</dbReference>
<comment type="function">
    <text evidence="10">Catalyzes the attachment of glutamate to tRNA(Glu) in a two-step reaction: glutamate is first activated by ATP to form Glu-AMP and then transferred to the acceptor end of tRNA(Glu).</text>
</comment>
<dbReference type="InterPro" id="IPR004527">
    <property type="entry name" value="Glu-tRNA-ligase_bac/mito"/>
</dbReference>
<feature type="short sequence motif" description="'HIGH' region" evidence="10">
    <location>
        <begin position="16"/>
        <end position="26"/>
    </location>
</feature>
<evidence type="ECO:0000256" key="7">
    <source>
        <dbReference type="ARBA" id="ARBA00022840"/>
    </source>
</evidence>
<dbReference type="Pfam" id="PF19269">
    <property type="entry name" value="Anticodon_2"/>
    <property type="match status" value="1"/>
</dbReference>
<feature type="domain" description="Glutamyl/glutaminyl-tRNA synthetase class Ib catalytic" evidence="11">
    <location>
        <begin position="11"/>
        <end position="317"/>
    </location>
</feature>
<keyword evidence="9 10" id="KW-0030">Aminoacyl-tRNA synthetase</keyword>
<reference evidence="13 14" key="2">
    <citation type="journal article" date="2016" name="Environ. Microbiol. Rep.">
        <title>Metagenomic evidence for the presence of phototrophic Gemmatimonadetes bacteria in diverse environments.</title>
        <authorList>
            <person name="Zeng Y."/>
            <person name="Baumbach J."/>
            <person name="Barbosa E.G."/>
            <person name="Azevedo V."/>
            <person name="Zhang C."/>
            <person name="Koblizek M."/>
        </authorList>
    </citation>
    <scope>NUCLEOTIDE SEQUENCE [LARGE SCALE GENOMIC DNA]</scope>
    <source>
        <strain evidence="13 14">AP64</strain>
    </source>
</reference>
<dbReference type="GO" id="GO:0006424">
    <property type="term" value="P:glutamyl-tRNA aminoacylation"/>
    <property type="evidence" value="ECO:0007669"/>
    <property type="project" value="UniProtKB-UniRule"/>
</dbReference>
<dbReference type="EMBL" id="CP011454">
    <property type="protein sequence ID" value="AMW04684.1"/>
    <property type="molecule type" value="Genomic_DNA"/>
</dbReference>
<dbReference type="SUPFAM" id="SSF52374">
    <property type="entry name" value="Nucleotidylyl transferase"/>
    <property type="match status" value="1"/>
</dbReference>
<dbReference type="KEGG" id="gph:GEMMAAP_07175"/>
<evidence type="ECO:0000256" key="5">
    <source>
        <dbReference type="ARBA" id="ARBA00022598"/>
    </source>
</evidence>
<sequence>MTAATPAKRPRVRFAPSPTGFLHVGGARTALFNWLYAKKFDGDFLLRVEDTDRARSTDESTRAIFEGLEWLGLTWDEEVVYQGANVARHYADAHRLLETGAAYRDFTPPSVMEKLRADAEARGETFRFDRALAEVSPEDLALKLANNEPYAIRFKVPEGTTEWPDLVHGRIAFPNKDIEDFVILRSDGTPVYNMAVVSDDIAMAITLVMRGDDHISNTPKQILLYRALGAEVPQFAHVPMIHGSDGKKLSKRHGATAVGDYQHQGLLPQAMLNFLALLGWSPGDDIEVMQMPELIQRFSAHGLHAKAAVFDTKKLEWMNGQHMALIPINELAQIVAPMVERAGLATVAELNERHEWFCGVLELLRIRARLTDEIVQQARPFFVQSVEYDPEAVSKQWRDAAGAADILEATQERLASLPDWEPAHMEEGLRKLAEERGISGGKIFQPLRVALTGLTVSPGIFDVLLYVGRERSLARINESVAYLRQTA</sequence>
<evidence type="ECO:0000259" key="11">
    <source>
        <dbReference type="Pfam" id="PF00749"/>
    </source>
</evidence>
<keyword evidence="4 10" id="KW-0963">Cytoplasm</keyword>
<dbReference type="NCBIfam" id="TIGR00464">
    <property type="entry name" value="gltX_bact"/>
    <property type="match status" value="1"/>
</dbReference>
<evidence type="ECO:0000259" key="12">
    <source>
        <dbReference type="Pfam" id="PF19269"/>
    </source>
</evidence>
<reference evidence="13 14" key="1">
    <citation type="journal article" date="2014" name="Proc. Natl. Acad. Sci. U.S.A.">
        <title>Functional type 2 photosynthetic reaction centers found in the rare bacterial phylum Gemmatimonadetes.</title>
        <authorList>
            <person name="Zeng Y."/>
            <person name="Feng F."/>
            <person name="Medova H."/>
            <person name="Dean J."/>
            <person name="Koblizek M."/>
        </authorList>
    </citation>
    <scope>NUCLEOTIDE SEQUENCE [LARGE SCALE GENOMIC DNA]</scope>
    <source>
        <strain evidence="13 14">AP64</strain>
    </source>
</reference>
<dbReference type="InterPro" id="IPR014729">
    <property type="entry name" value="Rossmann-like_a/b/a_fold"/>
</dbReference>
<keyword evidence="14" id="KW-1185">Reference proteome</keyword>
<keyword evidence="7 10" id="KW-0067">ATP-binding</keyword>
<gene>
    <name evidence="10" type="primary">gltX</name>
    <name evidence="13" type="ORF">GEMMAAP_07175</name>
</gene>
<proteinExistence type="inferred from homology"/>
<dbReference type="InterPro" id="IPR020058">
    <property type="entry name" value="Glu/Gln-tRNA-synth_Ib_cat-dom"/>
</dbReference>
<evidence type="ECO:0000256" key="4">
    <source>
        <dbReference type="ARBA" id="ARBA00022490"/>
    </source>
</evidence>
<evidence type="ECO:0000256" key="10">
    <source>
        <dbReference type="HAMAP-Rule" id="MF_00022"/>
    </source>
</evidence>
<organism evidence="13 14">
    <name type="scientific">Gemmatimonas phototrophica</name>
    <dbReference type="NCBI Taxonomy" id="1379270"/>
    <lineage>
        <taxon>Bacteria</taxon>
        <taxon>Pseudomonadati</taxon>
        <taxon>Gemmatimonadota</taxon>
        <taxon>Gemmatimonadia</taxon>
        <taxon>Gemmatimonadales</taxon>
        <taxon>Gemmatimonadaceae</taxon>
        <taxon>Gemmatimonas</taxon>
    </lineage>
</organism>
<evidence type="ECO:0000256" key="9">
    <source>
        <dbReference type="ARBA" id="ARBA00023146"/>
    </source>
</evidence>
<dbReference type="InterPro" id="IPR001412">
    <property type="entry name" value="aa-tRNA-synth_I_CS"/>
</dbReference>
<dbReference type="InterPro" id="IPR045462">
    <property type="entry name" value="aa-tRNA-synth_I_cd-bd"/>
</dbReference>
<dbReference type="PROSITE" id="PS00178">
    <property type="entry name" value="AA_TRNA_LIGASE_I"/>
    <property type="match status" value="1"/>
</dbReference>
<evidence type="ECO:0000256" key="1">
    <source>
        <dbReference type="ARBA" id="ARBA00004496"/>
    </source>
</evidence>
<dbReference type="GO" id="GO:0005524">
    <property type="term" value="F:ATP binding"/>
    <property type="evidence" value="ECO:0007669"/>
    <property type="project" value="UniProtKB-UniRule"/>
</dbReference>
<dbReference type="GO" id="GO:0005829">
    <property type="term" value="C:cytosol"/>
    <property type="evidence" value="ECO:0007669"/>
    <property type="project" value="TreeGrafter"/>
</dbReference>
<dbReference type="PANTHER" id="PTHR43311:SF2">
    <property type="entry name" value="GLUTAMATE--TRNA LIGASE, MITOCHONDRIAL-RELATED"/>
    <property type="match status" value="1"/>
</dbReference>
<evidence type="ECO:0000256" key="2">
    <source>
        <dbReference type="ARBA" id="ARBA00007894"/>
    </source>
</evidence>
<protein>
    <recommendedName>
        <fullName evidence="10">Glutamate--tRNA ligase</fullName>
        <ecNumber evidence="10">6.1.1.17</ecNumber>
    </recommendedName>
    <alternativeName>
        <fullName evidence="10">Glutamyl-tRNA synthetase</fullName>
        <shortName evidence="10">GluRS</shortName>
    </alternativeName>
</protein>
<dbReference type="GO" id="GO:0004818">
    <property type="term" value="F:glutamate-tRNA ligase activity"/>
    <property type="evidence" value="ECO:0007669"/>
    <property type="project" value="UniProtKB-UniRule"/>
</dbReference>
<dbReference type="GO" id="GO:0008270">
    <property type="term" value="F:zinc ion binding"/>
    <property type="evidence" value="ECO:0007669"/>
    <property type="project" value="InterPro"/>
</dbReference>
<dbReference type="Proteomes" id="UP000076404">
    <property type="component" value="Chromosome"/>
</dbReference>
<evidence type="ECO:0000313" key="14">
    <source>
        <dbReference type="Proteomes" id="UP000076404"/>
    </source>
</evidence>
<dbReference type="Gene3D" id="1.10.10.350">
    <property type="match status" value="1"/>
</dbReference>
<dbReference type="SUPFAM" id="SSF48163">
    <property type="entry name" value="An anticodon-binding domain of class I aminoacyl-tRNA synthetases"/>
    <property type="match status" value="1"/>
</dbReference>
<comment type="catalytic activity">
    <reaction evidence="10">
        <text>tRNA(Glu) + L-glutamate + ATP = L-glutamyl-tRNA(Glu) + AMP + diphosphate</text>
        <dbReference type="Rhea" id="RHEA:23540"/>
        <dbReference type="Rhea" id="RHEA-COMP:9663"/>
        <dbReference type="Rhea" id="RHEA-COMP:9680"/>
        <dbReference type="ChEBI" id="CHEBI:29985"/>
        <dbReference type="ChEBI" id="CHEBI:30616"/>
        <dbReference type="ChEBI" id="CHEBI:33019"/>
        <dbReference type="ChEBI" id="CHEBI:78442"/>
        <dbReference type="ChEBI" id="CHEBI:78520"/>
        <dbReference type="ChEBI" id="CHEBI:456215"/>
        <dbReference type="EC" id="6.1.1.17"/>
    </reaction>
</comment>
<evidence type="ECO:0000256" key="8">
    <source>
        <dbReference type="ARBA" id="ARBA00022917"/>
    </source>
</evidence>
<dbReference type="EC" id="6.1.1.17" evidence="10"/>
<dbReference type="PANTHER" id="PTHR43311">
    <property type="entry name" value="GLUTAMATE--TRNA LIGASE"/>
    <property type="match status" value="1"/>
</dbReference>
<dbReference type="OrthoDB" id="9807503at2"/>